<dbReference type="SUPFAM" id="SSF49373">
    <property type="entry name" value="Invasin/intimin cell-adhesion fragments"/>
    <property type="match status" value="1"/>
</dbReference>
<dbReference type="EMBL" id="CP097899">
    <property type="protein sequence ID" value="URN92667.1"/>
    <property type="molecule type" value="Genomic_DNA"/>
</dbReference>
<dbReference type="InterPro" id="IPR003343">
    <property type="entry name" value="Big_2"/>
</dbReference>
<dbReference type="SUPFAM" id="SSF51445">
    <property type="entry name" value="(Trans)glycosidases"/>
    <property type="match status" value="1"/>
</dbReference>
<dbReference type="Gene3D" id="2.60.40.1080">
    <property type="match status" value="1"/>
</dbReference>
<keyword evidence="2 4" id="KW-0378">Hydrolase</keyword>
<dbReference type="PANTHER" id="PTHR34983">
    <property type="entry name" value="ARABINOGALACTAN ENDO-BETA-1,4-GALACTANASE A"/>
    <property type="match status" value="1"/>
</dbReference>
<dbReference type="Proteomes" id="UP001056756">
    <property type="component" value="Chromosome"/>
</dbReference>
<dbReference type="EC" id="3.2.1.89" evidence="4"/>
<sequence length="1263" mass="136981">MKKHSLISLLIALSLIITLWQPVIGTASAETLDTVTSSTLTINGEATTTWDVKGTRPATLTDKDNHLDFWDKSSLDFEISKEITGLTPGNYNLSVLLHGDKPLDSDSVLYATTSEGIFSTALIFNGSSWGNPVPLNLNNIVVGADGIVTIGIKVKYSGEFYGHFENVQFTQGTAVTKTTIKPNSAELRPNATVQLATVHSADETVVYSSSDEAVANVVATGLVTAIGDGTATITAEVFNSGQLLRKGTSAIYVSSTLQDYTGTQISVEPIAELEGSARSDFMMGADISSLYALEQAGRKYYDLDGQETSMIQALKDGGVNWIRLRTWVDPTDGKGNSYGAGNVDELVMIEMAQDAKAADLNVLVDLHYSDFWADPGRQNTPKSWANLTESELEQKVYDYTYETLEALKAKNVYPDMIQIGNEINGGLLWPLGNSAAKAKKYIKQGIKAVRDFESNVGDNKHIDIVIHRANPNDGLAKVSNFYATYDDLDYDVIGLSYYPFWHGSLDNIQEVMDGLASQFGRKVAIVETSYGYTLEDPINNGDTGHVFGLAQADTAGYLATVQGQASAIRDVINAVAKVPNDQGVGVFYWEPGWLLGTDTGWATKYAASYQGESIPTDGGASWANQALFNYFGEALPSIEVFNLVRQSLEDYEQPTLLSVKHITITTSQGVYVELPTKVKALYSDDTHRDVAVHSWTPSEYDVSLPGTTQLTGTLITGQEIKANITVTPFNYVINPGIEDADMSAWQLTGAERGQENAFLGSYAIHFWNHDVVNAKQQISNLPDGIYELSVQSQIGIVGEPIAAPSQLYAISEAGTFTEPLVVTGWGNWREIVVKDIVVENGELEIGVTVNDAIEDYGDFDDWQLIRTGDLTTTPTPSPEPTSTPITTPSPETTPTPTPTEIQLSLQTVGDANVWKGTVKAGATSAKIKLPTSSTVDQVIIQWGANELQFSLADLIEAGIGNESGLFIQWKDTALNSGAQLIGQQGAHIIPIGKPFHITVQATTASGTVLAPVINLPLALTFALDADIDLASVALYQLNDKGQLSYVGGITSDGSTQAMINDGATYVIANVSRAYSDVMNSNEQLRKLTAMGVIEGDQHGRANLDQYASRAEISKIITKLFGLDSELLARQLNQPLPSAPSDAQSLTFTDVPVNHWASPYIDLLTERQWLVGTGQDKFSPNKEMSYEEIYTLISRILQLPLSEQSTVSIYEASKWAQPYIESLIQAGMISTEQASAIDFKEKVTRGSMIAIAYELLQSLEKFNK</sequence>
<dbReference type="GO" id="GO:0031218">
    <property type="term" value="F:arabinogalactan endo-1,4-beta-galactosidase activity"/>
    <property type="evidence" value="ECO:0007669"/>
    <property type="project" value="UniProtKB-EC"/>
</dbReference>
<dbReference type="InterPro" id="IPR008964">
    <property type="entry name" value="Invasin/intimin_cell_adhesion"/>
</dbReference>
<evidence type="ECO:0000256" key="3">
    <source>
        <dbReference type="ARBA" id="ARBA00023295"/>
    </source>
</evidence>
<dbReference type="Pfam" id="PF00395">
    <property type="entry name" value="SLH"/>
    <property type="match status" value="1"/>
</dbReference>
<dbReference type="SMART" id="SM00635">
    <property type="entry name" value="BID_2"/>
    <property type="match status" value="1"/>
</dbReference>
<keyword evidence="3 4" id="KW-0326">Glycosidase</keyword>
<dbReference type="InterPro" id="IPR011081">
    <property type="entry name" value="Big_4"/>
</dbReference>
<evidence type="ECO:0000313" key="7">
    <source>
        <dbReference type="EMBL" id="URN92667.1"/>
    </source>
</evidence>
<comment type="catalytic activity">
    <reaction evidence="4">
        <text>The enzyme specifically hydrolyzes (1-&gt;4)-beta-D-galactosidic linkages in type I arabinogalactans.</text>
        <dbReference type="EC" id="3.2.1.89"/>
    </reaction>
</comment>
<evidence type="ECO:0000256" key="5">
    <source>
        <dbReference type="SAM" id="MobiDB-lite"/>
    </source>
</evidence>
<dbReference type="GO" id="GO:0015926">
    <property type="term" value="F:glucosidase activity"/>
    <property type="evidence" value="ECO:0007669"/>
    <property type="project" value="InterPro"/>
</dbReference>
<evidence type="ECO:0000256" key="4">
    <source>
        <dbReference type="RuleBase" id="RU361192"/>
    </source>
</evidence>
<comment type="similarity">
    <text evidence="1 4">Belongs to the glycosyl hydrolase 53 family.</text>
</comment>
<protein>
    <recommendedName>
        <fullName evidence="4">Arabinogalactan endo-beta-1,4-galactanase</fullName>
        <ecNumber evidence="4">3.2.1.89</ecNumber>
    </recommendedName>
</protein>
<evidence type="ECO:0000256" key="2">
    <source>
        <dbReference type="ARBA" id="ARBA00022801"/>
    </source>
</evidence>
<dbReference type="GO" id="GO:0045490">
    <property type="term" value="P:pectin catabolic process"/>
    <property type="evidence" value="ECO:0007669"/>
    <property type="project" value="TreeGrafter"/>
</dbReference>
<dbReference type="InterPro" id="IPR017853">
    <property type="entry name" value="GH"/>
</dbReference>
<proteinExistence type="inferred from homology"/>
<feature type="domain" description="SLH" evidence="6">
    <location>
        <begin position="1143"/>
        <end position="1206"/>
    </location>
</feature>
<evidence type="ECO:0000259" key="6">
    <source>
        <dbReference type="PROSITE" id="PS51272"/>
    </source>
</evidence>
<evidence type="ECO:0000256" key="1">
    <source>
        <dbReference type="ARBA" id="ARBA00010687"/>
    </source>
</evidence>
<dbReference type="PANTHER" id="PTHR34983:SF2">
    <property type="entry name" value="ENDO-BETA-1,4-GALACTANASE"/>
    <property type="match status" value="1"/>
</dbReference>
<dbReference type="KEGG" id="plig:NAG76_12470"/>
<organism evidence="7 8">
    <name type="scientific">Candidatus Pristimantibacillus lignocellulolyticus</name>
    <dbReference type="NCBI Taxonomy" id="2994561"/>
    <lineage>
        <taxon>Bacteria</taxon>
        <taxon>Bacillati</taxon>
        <taxon>Bacillota</taxon>
        <taxon>Bacilli</taxon>
        <taxon>Bacillales</taxon>
        <taxon>Paenibacillaceae</taxon>
        <taxon>Candidatus Pristimantibacillus</taxon>
    </lineage>
</organism>
<dbReference type="Pfam" id="PF07745">
    <property type="entry name" value="Glyco_hydro_53"/>
    <property type="match status" value="1"/>
</dbReference>
<feature type="region of interest" description="Disordered" evidence="5">
    <location>
        <begin position="868"/>
        <end position="898"/>
    </location>
</feature>
<reference evidence="7" key="1">
    <citation type="submission" date="2022-05" db="EMBL/GenBank/DDBJ databases">
        <title>Novel bacterial taxa in a minimal lignocellulolytic consortium and its capacity to transform plastics disclosed by genome-resolved metagenomics.</title>
        <authorList>
            <person name="Rodriguez C.A.D."/>
            <person name="Diaz-Garcia L."/>
            <person name="Herrera K."/>
            <person name="Tarazona N.A."/>
            <person name="Sproer C."/>
            <person name="Overmann J."/>
            <person name="Jimenez D.J."/>
        </authorList>
    </citation>
    <scope>NUCLEOTIDE SEQUENCE</scope>
    <source>
        <strain evidence="7">MAG5</strain>
    </source>
</reference>
<name>A0A9J6Z9F8_9BACL</name>
<dbReference type="PROSITE" id="PS51272">
    <property type="entry name" value="SLH"/>
    <property type="match status" value="1"/>
</dbReference>
<dbReference type="InterPro" id="IPR011683">
    <property type="entry name" value="Glyco_hydro_53"/>
</dbReference>
<dbReference type="Gene3D" id="3.20.20.80">
    <property type="entry name" value="Glycosidases"/>
    <property type="match status" value="1"/>
</dbReference>
<accession>A0A9J6Z9F8</accession>
<dbReference type="Gene3D" id="2.60.120.260">
    <property type="entry name" value="Galactose-binding domain-like"/>
    <property type="match status" value="2"/>
</dbReference>
<dbReference type="Pfam" id="PF07532">
    <property type="entry name" value="Big_4"/>
    <property type="match status" value="1"/>
</dbReference>
<gene>
    <name evidence="7" type="ORF">NAG76_12470</name>
</gene>
<dbReference type="InterPro" id="IPR001119">
    <property type="entry name" value="SLH_dom"/>
</dbReference>
<dbReference type="AlphaFoldDB" id="A0A9J6Z9F8"/>
<dbReference type="Pfam" id="PF02368">
    <property type="entry name" value="Big_2"/>
    <property type="match status" value="1"/>
</dbReference>
<evidence type="ECO:0000313" key="8">
    <source>
        <dbReference type="Proteomes" id="UP001056756"/>
    </source>
</evidence>